<proteinExistence type="predicted"/>
<dbReference type="Pfam" id="PF12099">
    <property type="entry name" value="DUF3575"/>
    <property type="match status" value="1"/>
</dbReference>
<feature type="chain" id="PRO_5008001001" description="Outer membrane protein beta-barrel domain-containing protein" evidence="1">
    <location>
        <begin position="20"/>
        <end position="180"/>
    </location>
</feature>
<keyword evidence="1" id="KW-0732">Signal</keyword>
<organism evidence="2 3">
    <name type="scientific">Flavisolibacter tropicus</name>
    <dbReference type="NCBI Taxonomy" id="1492898"/>
    <lineage>
        <taxon>Bacteria</taxon>
        <taxon>Pseudomonadati</taxon>
        <taxon>Bacteroidota</taxon>
        <taxon>Chitinophagia</taxon>
        <taxon>Chitinophagales</taxon>
        <taxon>Chitinophagaceae</taxon>
        <taxon>Flavisolibacter</taxon>
    </lineage>
</organism>
<dbReference type="EMBL" id="CP011390">
    <property type="protein sequence ID" value="ANE49342.1"/>
    <property type="molecule type" value="Genomic_DNA"/>
</dbReference>
<dbReference type="SUPFAM" id="SSF103515">
    <property type="entry name" value="Autotransporter"/>
    <property type="match status" value="1"/>
</dbReference>
<dbReference type="AlphaFoldDB" id="A0A172TQT0"/>
<reference evidence="3" key="1">
    <citation type="submission" date="2015-01" db="EMBL/GenBank/DDBJ databases">
        <title>Flavisolibacter sp./LCS9/ whole genome sequencing.</title>
        <authorList>
            <person name="Kim M.K."/>
            <person name="Srinivasan S."/>
            <person name="Lee J.-J."/>
        </authorList>
    </citation>
    <scope>NUCLEOTIDE SEQUENCE [LARGE SCALE GENOMIC DNA]</scope>
    <source>
        <strain evidence="3">LCS9</strain>
    </source>
</reference>
<evidence type="ECO:0000313" key="3">
    <source>
        <dbReference type="Proteomes" id="UP000077177"/>
    </source>
</evidence>
<evidence type="ECO:0008006" key="4">
    <source>
        <dbReference type="Google" id="ProtNLM"/>
    </source>
</evidence>
<dbReference type="STRING" id="1492898.SY85_01315"/>
<sequence>MKKVLMLCAFVMCVCFANAQNGQNVIKVNPVGFLFGAGSVAYERALGAKSSFVIAPQFGGFKFGGVKYSSLGLGAQYRAYFSKSKSAPEGFYAAPNVNFVSGKIKYDGFDEESAKDKFTSFGIGALAGNQWIFNSGFVIDLNAGFSYQSFKYKNDENVNGFNLKGNGVFPRVGFAIGYNF</sequence>
<dbReference type="RefSeq" id="WP_066401425.1">
    <property type="nucleotide sequence ID" value="NZ_CP011390.1"/>
</dbReference>
<evidence type="ECO:0000256" key="1">
    <source>
        <dbReference type="SAM" id="SignalP"/>
    </source>
</evidence>
<gene>
    <name evidence="2" type="ORF">SY85_01315</name>
</gene>
<dbReference type="Proteomes" id="UP000077177">
    <property type="component" value="Chromosome"/>
</dbReference>
<name>A0A172TQT0_9BACT</name>
<protein>
    <recommendedName>
        <fullName evidence="4">Outer membrane protein beta-barrel domain-containing protein</fullName>
    </recommendedName>
</protein>
<dbReference type="InterPro" id="IPR036709">
    <property type="entry name" value="Autotransporte_beta_dom_sf"/>
</dbReference>
<dbReference type="OrthoDB" id="1118958at2"/>
<dbReference type="InterPro" id="IPR021958">
    <property type="entry name" value="DUF3575"/>
</dbReference>
<dbReference type="KEGG" id="fla:SY85_01315"/>
<accession>A0A172TQT0</accession>
<evidence type="ECO:0000313" key="2">
    <source>
        <dbReference type="EMBL" id="ANE49342.1"/>
    </source>
</evidence>
<keyword evidence="3" id="KW-1185">Reference proteome</keyword>
<feature type="signal peptide" evidence="1">
    <location>
        <begin position="1"/>
        <end position="19"/>
    </location>
</feature>
<reference evidence="2 3" key="2">
    <citation type="journal article" date="2016" name="Int. J. Syst. Evol. Microbiol.">
        <title>Flavisolibacter tropicus sp. nov., isolated from tropical soil.</title>
        <authorList>
            <person name="Lee J.J."/>
            <person name="Kang M.S."/>
            <person name="Kim G.S."/>
            <person name="Lee C.S."/>
            <person name="Lim S."/>
            <person name="Lee J."/>
            <person name="Roh S.H."/>
            <person name="Kang H."/>
            <person name="Ha J.M."/>
            <person name="Bae S."/>
            <person name="Jung H.Y."/>
            <person name="Kim M.K."/>
        </authorList>
    </citation>
    <scope>NUCLEOTIDE SEQUENCE [LARGE SCALE GENOMIC DNA]</scope>
    <source>
        <strain evidence="2 3">LCS9</strain>
    </source>
</reference>